<dbReference type="PRINTS" id="PR00069">
    <property type="entry name" value="ALDKETRDTASE"/>
</dbReference>
<dbReference type="RefSeq" id="WP_024331202.1">
    <property type="nucleotide sequence ID" value="NZ_JASOXK010000003.1"/>
</dbReference>
<sequence>MSNIPNIKLNDGNLIPQLGFGVFKVDADDAERVVSEALEAGYRHFDTAKIYGNEEGVGRAIASSGIAREELFITTKLWNDEQKNAKEALQASLERLGLDYVDLYLIHWPCEKQGAYTSAWEELGRQREAGLVKSVGVCNFLPKHLDNLLSPGGEPLVPAVNQIELHPTYQQREVTEYCRSRGIEIEAWGPLGQGKYDLFNEEPIAQAAKAHGKTPAQVVLRWHIQEGNIVFPKTTHKERMAENLDIFDFELTDEEFLKIHALERGNRVAAHPDEIDVD</sequence>
<evidence type="ECO:0000256" key="1">
    <source>
        <dbReference type="ARBA" id="ARBA00007905"/>
    </source>
</evidence>
<dbReference type="AlphaFoldDB" id="A0A2I1IM52"/>
<dbReference type="InterPro" id="IPR023210">
    <property type="entry name" value="NADP_OxRdtase_dom"/>
</dbReference>
<feature type="domain" description="NADP-dependent oxidoreductase" evidence="7">
    <location>
        <begin position="24"/>
        <end position="262"/>
    </location>
</feature>
<dbReference type="InterPro" id="IPR018170">
    <property type="entry name" value="Aldo/ket_reductase_CS"/>
</dbReference>
<dbReference type="PIRSF" id="PIRSF000097">
    <property type="entry name" value="AKR"/>
    <property type="match status" value="1"/>
</dbReference>
<dbReference type="InterPro" id="IPR036812">
    <property type="entry name" value="NAD(P)_OxRdtase_dom_sf"/>
</dbReference>
<dbReference type="FunFam" id="3.20.20.100:FF:000015">
    <property type="entry name" value="Oxidoreductase, aldo/keto reductase family"/>
    <property type="match status" value="1"/>
</dbReference>
<dbReference type="PROSITE" id="PS00798">
    <property type="entry name" value="ALDOKETO_REDUCTASE_1"/>
    <property type="match status" value="1"/>
</dbReference>
<feature type="binding site" evidence="5">
    <location>
        <position position="107"/>
    </location>
    <ligand>
        <name>substrate</name>
    </ligand>
</feature>
<evidence type="ECO:0000259" key="7">
    <source>
        <dbReference type="Pfam" id="PF00248"/>
    </source>
</evidence>
<dbReference type="PANTHER" id="PTHR43827">
    <property type="entry name" value="2,5-DIKETO-D-GLUCONIC ACID REDUCTASE"/>
    <property type="match status" value="1"/>
</dbReference>
<dbReference type="PROSITE" id="PS00062">
    <property type="entry name" value="ALDOKETO_REDUCTASE_2"/>
    <property type="match status" value="1"/>
</dbReference>
<accession>A0A2I1IM52</accession>
<reference evidence="8 9" key="1">
    <citation type="submission" date="2017-12" db="EMBL/GenBank/DDBJ databases">
        <title>Phylogenetic diversity of female urinary microbiome.</title>
        <authorList>
            <person name="Thomas-White K."/>
            <person name="Wolfe A.J."/>
        </authorList>
    </citation>
    <scope>NUCLEOTIDE SEQUENCE [LARGE SCALE GENOMIC DNA]</scope>
    <source>
        <strain evidence="8 9">UMB0402</strain>
    </source>
</reference>
<evidence type="ECO:0000256" key="4">
    <source>
        <dbReference type="PIRSR" id="PIRSR000097-1"/>
    </source>
</evidence>
<comment type="similarity">
    <text evidence="1">Belongs to the aldo/keto reductase family.</text>
</comment>
<dbReference type="PANTHER" id="PTHR43827:SF3">
    <property type="entry name" value="NADP-DEPENDENT OXIDOREDUCTASE DOMAIN-CONTAINING PROTEIN"/>
    <property type="match status" value="1"/>
</dbReference>
<organism evidence="8 9">
    <name type="scientific">Winkia neuii</name>
    <dbReference type="NCBI Taxonomy" id="33007"/>
    <lineage>
        <taxon>Bacteria</taxon>
        <taxon>Bacillati</taxon>
        <taxon>Actinomycetota</taxon>
        <taxon>Actinomycetes</taxon>
        <taxon>Actinomycetales</taxon>
        <taxon>Actinomycetaceae</taxon>
        <taxon>Winkia</taxon>
    </lineage>
</organism>
<dbReference type="Pfam" id="PF00248">
    <property type="entry name" value="Aldo_ket_red"/>
    <property type="match status" value="1"/>
</dbReference>
<gene>
    <name evidence="8" type="ORF">CYJ19_08210</name>
</gene>
<keyword evidence="3" id="KW-0560">Oxidoreductase</keyword>
<evidence type="ECO:0000256" key="5">
    <source>
        <dbReference type="PIRSR" id="PIRSR000097-2"/>
    </source>
</evidence>
<evidence type="ECO:0000256" key="3">
    <source>
        <dbReference type="ARBA" id="ARBA00023002"/>
    </source>
</evidence>
<evidence type="ECO:0000256" key="6">
    <source>
        <dbReference type="PIRSR" id="PIRSR000097-3"/>
    </source>
</evidence>
<feature type="site" description="Lowers pKa of active site Tyr" evidence="6">
    <location>
        <position position="76"/>
    </location>
</feature>
<evidence type="ECO:0000313" key="8">
    <source>
        <dbReference type="EMBL" id="PKY72172.1"/>
    </source>
</evidence>
<evidence type="ECO:0000256" key="2">
    <source>
        <dbReference type="ARBA" id="ARBA00022857"/>
    </source>
</evidence>
<dbReference type="SUPFAM" id="SSF51430">
    <property type="entry name" value="NAD(P)-linked oxidoreductase"/>
    <property type="match status" value="1"/>
</dbReference>
<dbReference type="Gene3D" id="3.20.20.100">
    <property type="entry name" value="NADP-dependent oxidoreductase domain"/>
    <property type="match status" value="1"/>
</dbReference>
<name>A0A2I1IM52_9ACTO</name>
<protein>
    <submittedName>
        <fullName evidence="8">2,5-diketo-D-gluconic acid reductase</fullName>
    </submittedName>
</protein>
<feature type="active site" description="Proton donor" evidence="4">
    <location>
        <position position="51"/>
    </location>
</feature>
<dbReference type="STRING" id="33007.HMPREF3198_00607"/>
<keyword evidence="2" id="KW-0521">NADP</keyword>
<dbReference type="InterPro" id="IPR020471">
    <property type="entry name" value="AKR"/>
</dbReference>
<comment type="caution">
    <text evidence="8">The sequence shown here is derived from an EMBL/GenBank/DDBJ whole genome shotgun (WGS) entry which is preliminary data.</text>
</comment>
<evidence type="ECO:0000313" key="9">
    <source>
        <dbReference type="Proteomes" id="UP000235122"/>
    </source>
</evidence>
<proteinExistence type="inferred from homology"/>
<dbReference type="EMBL" id="PKKO01000004">
    <property type="protein sequence ID" value="PKY72172.1"/>
    <property type="molecule type" value="Genomic_DNA"/>
</dbReference>
<dbReference type="Proteomes" id="UP000235122">
    <property type="component" value="Unassembled WGS sequence"/>
</dbReference>
<dbReference type="GeneID" id="35867328"/>
<keyword evidence="9" id="KW-1185">Reference proteome</keyword>
<dbReference type="GO" id="GO:0016616">
    <property type="term" value="F:oxidoreductase activity, acting on the CH-OH group of donors, NAD or NADP as acceptor"/>
    <property type="evidence" value="ECO:0007669"/>
    <property type="project" value="UniProtKB-ARBA"/>
</dbReference>